<dbReference type="InterPro" id="IPR025403">
    <property type="entry name" value="TgpA-like_C"/>
</dbReference>
<accession>A0A7W4Z4M2</accession>
<dbReference type="Gene3D" id="3.10.620.30">
    <property type="match status" value="1"/>
</dbReference>
<dbReference type="Pfam" id="PF11992">
    <property type="entry name" value="TgpA_N"/>
    <property type="match status" value="1"/>
</dbReference>
<dbReference type="AlphaFoldDB" id="A0A7W4Z4M2"/>
<keyword evidence="3" id="KW-0378">Hydrolase</keyword>
<dbReference type="EMBL" id="JACHWY010000001">
    <property type="protein sequence ID" value="MBB3046263.1"/>
    <property type="molecule type" value="Genomic_DNA"/>
</dbReference>
<dbReference type="InterPro" id="IPR021878">
    <property type="entry name" value="TgpA_N"/>
</dbReference>
<dbReference type="Pfam" id="PF01841">
    <property type="entry name" value="Transglut_core"/>
    <property type="match status" value="1"/>
</dbReference>
<dbReference type="InterPro" id="IPR002931">
    <property type="entry name" value="Transglutaminase-like"/>
</dbReference>
<organism evidence="3 4">
    <name type="scientific">Litorivivens lipolytica</name>
    <dbReference type="NCBI Taxonomy" id="1524264"/>
    <lineage>
        <taxon>Bacteria</taxon>
        <taxon>Pseudomonadati</taxon>
        <taxon>Pseudomonadota</taxon>
        <taxon>Gammaproteobacteria</taxon>
        <taxon>Litorivivens</taxon>
    </lineage>
</organism>
<feature type="transmembrane region" description="Helical" evidence="1">
    <location>
        <begin position="163"/>
        <end position="182"/>
    </location>
</feature>
<reference evidence="3 4" key="1">
    <citation type="submission" date="2020-08" db="EMBL/GenBank/DDBJ databases">
        <title>Genomic Encyclopedia of Type Strains, Phase III (KMG-III): the genomes of soil and plant-associated and newly described type strains.</title>
        <authorList>
            <person name="Whitman W."/>
        </authorList>
    </citation>
    <scope>NUCLEOTIDE SEQUENCE [LARGE SCALE GENOMIC DNA]</scope>
    <source>
        <strain evidence="3 4">CECT 8654</strain>
    </source>
</reference>
<keyword evidence="3" id="KW-0645">Protease</keyword>
<feature type="transmembrane region" description="Helical" evidence="1">
    <location>
        <begin position="109"/>
        <end position="142"/>
    </location>
</feature>
<dbReference type="Proteomes" id="UP000537130">
    <property type="component" value="Unassembled WGS sequence"/>
</dbReference>
<keyword evidence="4" id="KW-1185">Reference proteome</keyword>
<feature type="domain" description="Transglutaminase-like" evidence="2">
    <location>
        <begin position="396"/>
        <end position="467"/>
    </location>
</feature>
<feature type="transmembrane region" description="Helical" evidence="1">
    <location>
        <begin position="547"/>
        <end position="567"/>
    </location>
</feature>
<keyword evidence="1" id="KW-1133">Transmembrane helix</keyword>
<dbReference type="Pfam" id="PF13559">
    <property type="entry name" value="DUF4129"/>
    <property type="match status" value="1"/>
</dbReference>
<dbReference type="SUPFAM" id="SSF54001">
    <property type="entry name" value="Cysteine proteinases"/>
    <property type="match status" value="1"/>
</dbReference>
<proteinExistence type="predicted"/>
<dbReference type="PANTHER" id="PTHR42736:SF1">
    <property type="entry name" value="PROTEIN-GLUTAMINE GAMMA-GLUTAMYLTRANSFERASE"/>
    <property type="match status" value="1"/>
</dbReference>
<dbReference type="InterPro" id="IPR038765">
    <property type="entry name" value="Papain-like_cys_pep_sf"/>
</dbReference>
<dbReference type="SMART" id="SM00460">
    <property type="entry name" value="TGc"/>
    <property type="match status" value="1"/>
</dbReference>
<evidence type="ECO:0000313" key="3">
    <source>
        <dbReference type="EMBL" id="MBB3046263.1"/>
    </source>
</evidence>
<comment type="caution">
    <text evidence="3">The sequence shown here is derived from an EMBL/GenBank/DDBJ whole genome shotgun (WGS) entry which is preliminary data.</text>
</comment>
<sequence>MAEVRITRHALLWLFAAQLAVIAPHLPILPFWTALVWGLVALWYWKIYRGDWHFPGRAMTWGLSLIAVVGVAVEYRTALELEPQVALLVTAFILKLLELKTLRDHWLLLMLAYFLVACSFIFSTSIGAVVIALGQLIILLLAQQSLFRPQLAVRPMMRQTLRVFAQSIPLMLVLFVVFPRFGPLWSVPLPGESAKTGMSDSMAPGDVSRLSRSSELAFRASFDGPIPAQPDLYWRGLVLEHFDGRSWGRDRIFIRPPLNAGIERGGADPVRYEVILEHGVHDWLLAIAPAEIERRGAYQDTNYQWLTRSALSGRVRYEVVSYPGAPLTQANPYNLAKNRKLPQGYNPRMRALAADWEKLEEPAARVAAAERYFRSQPFVYTLEPPKLGTHSMDDFLFGSRRGFCEHYASSFVGLMRAAGVPARVVVGYQGGERNEAGNYLLVHQSDAHAWSEVWLEGQGWVRVDPTAWVAPDRIELGADVALAGEANFLADNLVSLRRFSGFTAIAQLRLLMDRVEYQWVRWIVNFDSERQWDILTRLFDNPDNRKLALLLLIALAFPLLLSALLTISWRRGHRQAPEVRLYERCCARLERCGIVRSRGEAPGDFACRVEREMPEWADWFHGVTAVFSRASYQPIGSEAFSQSLSELKRLEREGPTRRWSLKHLGRRRA</sequence>
<dbReference type="PANTHER" id="PTHR42736">
    <property type="entry name" value="PROTEIN-GLUTAMINE GAMMA-GLUTAMYLTRANSFERASE"/>
    <property type="match status" value="1"/>
</dbReference>
<evidence type="ECO:0000256" key="1">
    <source>
        <dbReference type="SAM" id="Phobius"/>
    </source>
</evidence>
<keyword evidence="1" id="KW-0472">Membrane</keyword>
<dbReference type="GO" id="GO:0008233">
    <property type="term" value="F:peptidase activity"/>
    <property type="evidence" value="ECO:0007669"/>
    <property type="project" value="UniProtKB-KW"/>
</dbReference>
<feature type="transmembrane region" description="Helical" evidence="1">
    <location>
        <begin position="85"/>
        <end position="103"/>
    </location>
</feature>
<protein>
    <submittedName>
        <fullName evidence="3">Transglutaminase-like putative cysteine protease</fullName>
    </submittedName>
</protein>
<feature type="transmembrane region" description="Helical" evidence="1">
    <location>
        <begin position="57"/>
        <end position="73"/>
    </location>
</feature>
<evidence type="ECO:0000259" key="2">
    <source>
        <dbReference type="SMART" id="SM00460"/>
    </source>
</evidence>
<gene>
    <name evidence="3" type="ORF">FHR99_000499</name>
</gene>
<dbReference type="GO" id="GO:0006508">
    <property type="term" value="P:proteolysis"/>
    <property type="evidence" value="ECO:0007669"/>
    <property type="project" value="UniProtKB-KW"/>
</dbReference>
<evidence type="ECO:0000313" key="4">
    <source>
        <dbReference type="Proteomes" id="UP000537130"/>
    </source>
</evidence>
<keyword evidence="1" id="KW-0812">Transmembrane</keyword>
<feature type="transmembrane region" description="Helical" evidence="1">
    <location>
        <begin position="12"/>
        <end position="45"/>
    </location>
</feature>
<name>A0A7W4Z4M2_9GAMM</name>
<dbReference type="RefSeq" id="WP_183408961.1">
    <property type="nucleotide sequence ID" value="NZ_JACHWY010000001.1"/>
</dbReference>
<dbReference type="InterPro" id="IPR052901">
    <property type="entry name" value="Bact_TGase-like"/>
</dbReference>